<dbReference type="InterPro" id="IPR035421">
    <property type="entry name" value="Terminase_6C"/>
</dbReference>
<dbReference type="EMBL" id="KJ190158">
    <property type="protein sequence ID" value="AHN83652.1"/>
    <property type="molecule type" value="Genomic_DNA"/>
</dbReference>
<evidence type="ECO:0000259" key="5">
    <source>
        <dbReference type="Pfam" id="PF17289"/>
    </source>
</evidence>
<evidence type="ECO:0000313" key="6">
    <source>
        <dbReference type="EMBL" id="AHN83652.1"/>
    </source>
</evidence>
<dbReference type="Gene3D" id="3.40.50.300">
    <property type="entry name" value="P-loop containing nucleotide triphosphate hydrolases"/>
    <property type="match status" value="1"/>
</dbReference>
<keyword evidence="1" id="KW-1188">Viral release from host cell</keyword>
<dbReference type="KEGG" id="vg:19486789"/>
<keyword evidence="2" id="KW-0547">Nucleotide-binding</keyword>
<evidence type="ECO:0000256" key="2">
    <source>
        <dbReference type="ARBA" id="ARBA00022741"/>
    </source>
</evidence>
<dbReference type="RefSeq" id="YP_009030973.1">
    <property type="nucleotide sequence ID" value="NC_024134.1"/>
</dbReference>
<dbReference type="Pfam" id="PF03237">
    <property type="entry name" value="Terminase_6N"/>
    <property type="match status" value="1"/>
</dbReference>
<name>A0A023MHQ8_9CAUD</name>
<organism evidence="6 7">
    <name type="scientific">Escherichia phage FFH2</name>
    <dbReference type="NCBI Taxonomy" id="1446490"/>
    <lineage>
        <taxon>Viruses</taxon>
        <taxon>Duplodnaviria</taxon>
        <taxon>Heunggongvirae</taxon>
        <taxon>Uroviricota</taxon>
        <taxon>Caudoviricetes</taxon>
        <taxon>Vequintavirinae</taxon>
        <taxon>Vequintavirus</taxon>
        <taxon>Vequintavirus PDX</taxon>
        <taxon>Vequintavirus FFH2</taxon>
    </lineage>
</organism>
<dbReference type="Proteomes" id="UP000026907">
    <property type="component" value="Segment"/>
</dbReference>
<dbReference type="InterPro" id="IPR027417">
    <property type="entry name" value="P-loop_NTPase"/>
</dbReference>
<dbReference type="GeneID" id="19486789"/>
<evidence type="ECO:0000256" key="1">
    <source>
        <dbReference type="ARBA" id="ARBA00022612"/>
    </source>
</evidence>
<dbReference type="Pfam" id="PF17289">
    <property type="entry name" value="Terminase_6C"/>
    <property type="match status" value="1"/>
</dbReference>
<evidence type="ECO:0000313" key="7">
    <source>
        <dbReference type="Proteomes" id="UP000026907"/>
    </source>
</evidence>
<reference evidence="6 7" key="1">
    <citation type="journal article" date="2014" name="Genome Announc.">
        <title>Complete Genome Sequences of Two Escherichia coli O157:H7 Phages Effective in Limiting Contamination of Food Products.</title>
        <authorList>
            <person name="Hong Y."/>
            <person name="Pan Y."/>
            <person name="Harman N.J."/>
            <person name="Ebner P.D."/>
        </authorList>
    </citation>
    <scope>NUCLEOTIDE SEQUENCE [LARGE SCALE GENOMIC DNA]</scope>
</reference>
<sequence>MSKIYGPCSEKQKMILENDADILVIGGAAGSGKSFLLQLMPLKIIDDPHSSVVMFRRTTPQLEGEGGLWPKAVAIYSDLPENIKPKFREKDHKFIFPRFDPSTGKWDRSKKGAVVKYCHMEYVQDKLNHQGLEYTMVCFDEGTQFEWEQIDYLMSRLRSQSKYPSRMVISCNPDSEHMLAKLVRWWLDDEGYPDPEKCGKKRYFIRRDGEFIWGDSKEELIEKYTTVNGLGVEIKPRPLSFSFIGATIFDNPVCLRDNPEYLAFLEGLPELEKAQLLHGNWFAKPEGANYFQRSFLRDADRVPLGSVSCRAWDKAGTERTSGNKFPDFTASIKVSKDSDGFYYLSGDYCPENVDDGRYSTGLEGKFCKKAGERDVIIRKQAQFDGDDCIIVFSVDPGQAGKSEFLTSSRSLLAEGFRVEEDPMPSNKSKLTRFSPFANLAQQGMVRIVKSSFHPDTLEAFLTELEKFNGERSTFNRKDDWADCVASAINFLEKEEVALPCVIPSISSPSMFKRFI</sequence>
<evidence type="ECO:0000256" key="3">
    <source>
        <dbReference type="ARBA" id="ARBA00022840"/>
    </source>
</evidence>
<protein>
    <submittedName>
        <fullName evidence="6">Terminase large subunit</fullName>
    </submittedName>
</protein>
<keyword evidence="3" id="KW-0067">ATP-binding</keyword>
<dbReference type="GO" id="GO:0005524">
    <property type="term" value="F:ATP binding"/>
    <property type="evidence" value="ECO:0007669"/>
    <property type="project" value="UniProtKB-KW"/>
</dbReference>
<feature type="domain" description="Terminase large subunit gp17-like C-terminal" evidence="5">
    <location>
        <begin position="394"/>
        <end position="489"/>
    </location>
</feature>
<keyword evidence="7" id="KW-1185">Reference proteome</keyword>
<keyword evidence="4" id="KW-0231">Viral genome packaging</keyword>
<accession>A0A023MHQ8</accession>
<evidence type="ECO:0000256" key="4">
    <source>
        <dbReference type="ARBA" id="ARBA00023219"/>
    </source>
</evidence>
<proteinExistence type="predicted"/>